<evidence type="ECO:0000256" key="3">
    <source>
        <dbReference type="ARBA" id="ARBA00023002"/>
    </source>
</evidence>
<sequence>MTINIFSREDLSRLRPQSENEFNMTHLAPTQLPTKDLFKLDRRTVLVSGGAGAVGVVVGKAILESGGDVVFLDQLPSVPEDRWRDILASTEATNSEARYQQLDVQDEATITAAMNQIRFGLRHPIRGLVSCAAISGESDACDYPASVFRQILDVNITGTFLIARAVADEMHRADVTGSIVLIASMSGHVSNRGINTSAYNASKAAVHQLARSLAAEWGHPQNTFPGSTATATNPSPSTEPRKVYPPIRVNTLSPGHINTPLSEAARVRGLTDEWANQNMLGRISQPEEYRAPVLFLLSEGSSYMTGADLRVDGGHCAW</sequence>
<dbReference type="PANTHER" id="PTHR43008">
    <property type="entry name" value="BENZIL REDUCTASE"/>
    <property type="match status" value="1"/>
</dbReference>
<dbReference type="EMBL" id="JAPEUV010000065">
    <property type="protein sequence ID" value="KAJ4335192.1"/>
    <property type="molecule type" value="Genomic_DNA"/>
</dbReference>
<evidence type="ECO:0000313" key="5">
    <source>
        <dbReference type="EMBL" id="KAJ4335192.1"/>
    </source>
</evidence>
<dbReference type="OrthoDB" id="1669814at2759"/>
<feature type="compositionally biased region" description="Low complexity" evidence="4">
    <location>
        <begin position="225"/>
        <end position="238"/>
    </location>
</feature>
<feature type="region of interest" description="Disordered" evidence="4">
    <location>
        <begin position="219"/>
        <end position="244"/>
    </location>
</feature>
<keyword evidence="2" id="KW-0521">NADP</keyword>
<dbReference type="InterPro" id="IPR020904">
    <property type="entry name" value="Sc_DH/Rdtase_CS"/>
</dbReference>
<organism evidence="5 6">
    <name type="scientific">Didymella glomerata</name>
    <dbReference type="NCBI Taxonomy" id="749621"/>
    <lineage>
        <taxon>Eukaryota</taxon>
        <taxon>Fungi</taxon>
        <taxon>Dikarya</taxon>
        <taxon>Ascomycota</taxon>
        <taxon>Pezizomycotina</taxon>
        <taxon>Dothideomycetes</taxon>
        <taxon>Pleosporomycetidae</taxon>
        <taxon>Pleosporales</taxon>
        <taxon>Pleosporineae</taxon>
        <taxon>Didymellaceae</taxon>
        <taxon>Didymella</taxon>
    </lineage>
</organism>
<dbReference type="PRINTS" id="PR00081">
    <property type="entry name" value="GDHRDH"/>
</dbReference>
<keyword evidence="6" id="KW-1185">Reference proteome</keyword>
<evidence type="ECO:0000256" key="1">
    <source>
        <dbReference type="ARBA" id="ARBA00006484"/>
    </source>
</evidence>
<dbReference type="InterPro" id="IPR036291">
    <property type="entry name" value="NAD(P)-bd_dom_sf"/>
</dbReference>
<dbReference type="InterPro" id="IPR002347">
    <property type="entry name" value="SDR_fam"/>
</dbReference>
<name>A0A9W8WX03_9PLEO</name>
<accession>A0A9W8WX03</accession>
<reference evidence="5" key="1">
    <citation type="submission" date="2022-10" db="EMBL/GenBank/DDBJ databases">
        <title>Tapping the CABI collections for fungal endophytes: first genome assemblies for Collariella, Neodidymelliopsis, Ascochyta clinopodiicola, Didymella pomorum, Didymosphaeria variabile, Neocosmospora piperis and Neocucurbitaria cava.</title>
        <authorList>
            <person name="Hill R."/>
        </authorList>
    </citation>
    <scope>NUCLEOTIDE SEQUENCE</scope>
    <source>
        <strain evidence="5">IMI 360193</strain>
    </source>
</reference>
<comment type="caution">
    <text evidence="5">The sequence shown here is derived from an EMBL/GenBank/DDBJ whole genome shotgun (WGS) entry which is preliminary data.</text>
</comment>
<dbReference type="Pfam" id="PF00106">
    <property type="entry name" value="adh_short"/>
    <property type="match status" value="1"/>
</dbReference>
<keyword evidence="3" id="KW-0560">Oxidoreductase</keyword>
<dbReference type="GO" id="GO:0016616">
    <property type="term" value="F:oxidoreductase activity, acting on the CH-OH group of donors, NAD or NADP as acceptor"/>
    <property type="evidence" value="ECO:0007669"/>
    <property type="project" value="UniProtKB-ARBA"/>
</dbReference>
<proteinExistence type="inferred from homology"/>
<dbReference type="GO" id="GO:0050664">
    <property type="term" value="F:oxidoreductase activity, acting on NAD(P)H, oxygen as acceptor"/>
    <property type="evidence" value="ECO:0007669"/>
    <property type="project" value="TreeGrafter"/>
</dbReference>
<dbReference type="Pfam" id="PF13561">
    <property type="entry name" value="adh_short_C2"/>
    <property type="match status" value="1"/>
</dbReference>
<dbReference type="Proteomes" id="UP001140562">
    <property type="component" value="Unassembled WGS sequence"/>
</dbReference>
<dbReference type="Gene3D" id="3.40.50.720">
    <property type="entry name" value="NAD(P)-binding Rossmann-like Domain"/>
    <property type="match status" value="1"/>
</dbReference>
<dbReference type="AlphaFoldDB" id="A0A9W8WX03"/>
<protein>
    <submittedName>
        <fullName evidence="5">Uncharacterized protein</fullName>
    </submittedName>
</protein>
<dbReference type="SUPFAM" id="SSF51735">
    <property type="entry name" value="NAD(P)-binding Rossmann-fold domains"/>
    <property type="match status" value="1"/>
</dbReference>
<dbReference type="PROSITE" id="PS00061">
    <property type="entry name" value="ADH_SHORT"/>
    <property type="match status" value="1"/>
</dbReference>
<gene>
    <name evidence="5" type="ORF">N0V87_006346</name>
</gene>
<evidence type="ECO:0000256" key="2">
    <source>
        <dbReference type="ARBA" id="ARBA00022857"/>
    </source>
</evidence>
<evidence type="ECO:0000256" key="4">
    <source>
        <dbReference type="SAM" id="MobiDB-lite"/>
    </source>
</evidence>
<dbReference type="PANTHER" id="PTHR43008:SF4">
    <property type="entry name" value="CHAIN DEHYDROGENASE, PUTATIVE (AFU_ORTHOLOGUE AFUA_4G08710)-RELATED"/>
    <property type="match status" value="1"/>
</dbReference>
<comment type="similarity">
    <text evidence="1">Belongs to the short-chain dehydrogenases/reductases (SDR) family.</text>
</comment>
<evidence type="ECO:0000313" key="6">
    <source>
        <dbReference type="Proteomes" id="UP001140562"/>
    </source>
</evidence>